<dbReference type="Proteomes" id="UP001364764">
    <property type="component" value="Chromosome"/>
</dbReference>
<organism evidence="1 2">
    <name type="scientific">Paenibacillus amylolyticus</name>
    <dbReference type="NCBI Taxonomy" id="1451"/>
    <lineage>
        <taxon>Bacteria</taxon>
        <taxon>Bacillati</taxon>
        <taxon>Bacillota</taxon>
        <taxon>Bacilli</taxon>
        <taxon>Bacillales</taxon>
        <taxon>Paenibacillaceae</taxon>
        <taxon>Paenibacillus</taxon>
    </lineage>
</organism>
<evidence type="ECO:0000313" key="2">
    <source>
        <dbReference type="Proteomes" id="UP001364764"/>
    </source>
</evidence>
<dbReference type="RefSeq" id="WP_235193806.1">
    <property type="nucleotide sequence ID" value="NZ_CP145892.1"/>
</dbReference>
<name>A0ABD8B165_PAEAM</name>
<proteinExistence type="predicted"/>
<dbReference type="GeneID" id="93476610"/>
<accession>A0ABD8B165</accession>
<protein>
    <submittedName>
        <fullName evidence="1">Uncharacterized protein</fullName>
    </submittedName>
</protein>
<gene>
    <name evidence="1" type="ORF">V6668_14055</name>
</gene>
<dbReference type="EMBL" id="CP145892">
    <property type="protein sequence ID" value="WWP23241.1"/>
    <property type="molecule type" value="Genomic_DNA"/>
</dbReference>
<sequence>MISLPTFDSILVTGNQTINQDLQVNGNQTVGVDLNVNGSQTITGSLQINASSSIVNHLGVGGVIEAGDSVKAATQLMALNQPTLPVSLPVLQQFRYYNPGVAGQPGLVLTGTAGNQYILFVDESSGTPHLAIQPV</sequence>
<evidence type="ECO:0000313" key="1">
    <source>
        <dbReference type="EMBL" id="WWP23241.1"/>
    </source>
</evidence>
<reference evidence="1 2" key="1">
    <citation type="submission" date="2024-02" db="EMBL/GenBank/DDBJ databases">
        <title>Complete sequences of two Paenibacillus sp. strains and one Lysinibacillus strain isolated from the environment on STAA medium highlight biotechnological potential.</title>
        <authorList>
            <person name="Attere S.A."/>
            <person name="Piche L.C."/>
            <person name="Intertaglia L."/>
            <person name="Lami R."/>
            <person name="Charette S.J."/>
            <person name="Vincent A.T."/>
        </authorList>
    </citation>
    <scope>NUCLEOTIDE SEQUENCE [LARGE SCALE GENOMIC DNA]</scope>
    <source>
        <strain evidence="1 2">Y5S-7</strain>
    </source>
</reference>
<dbReference type="AlphaFoldDB" id="A0ABD8B165"/>